<gene>
    <name evidence="2" type="ORF">MBRA1_000987</name>
</gene>
<dbReference type="Proteomes" id="UP001216638">
    <property type="component" value="Chromosome 1"/>
</dbReference>
<protein>
    <submittedName>
        <fullName evidence="2">Uncharacterized protein</fullName>
    </submittedName>
</protein>
<evidence type="ECO:0000313" key="3">
    <source>
        <dbReference type="Proteomes" id="UP001216638"/>
    </source>
</evidence>
<evidence type="ECO:0000313" key="2">
    <source>
        <dbReference type="EMBL" id="WFC94357.1"/>
    </source>
</evidence>
<reference evidence="2" key="1">
    <citation type="submission" date="2023-03" db="EMBL/GenBank/DDBJ databases">
        <title>Mating type loci evolution in Malassezia.</title>
        <authorList>
            <person name="Coelho M.A."/>
        </authorList>
    </citation>
    <scope>NUCLEOTIDE SEQUENCE</scope>
    <source>
        <strain evidence="2">CBS 14135</strain>
    </source>
</reference>
<accession>A0AAF0DS09</accession>
<proteinExistence type="predicted"/>
<feature type="region of interest" description="Disordered" evidence="1">
    <location>
        <begin position="66"/>
        <end position="86"/>
    </location>
</feature>
<keyword evidence="3" id="KW-1185">Reference proteome</keyword>
<dbReference type="EMBL" id="CP119951">
    <property type="protein sequence ID" value="WFC94357.1"/>
    <property type="molecule type" value="Genomic_DNA"/>
</dbReference>
<name>A0AAF0DS09_9BASI</name>
<feature type="compositionally biased region" description="Polar residues" evidence="1">
    <location>
        <begin position="76"/>
        <end position="86"/>
    </location>
</feature>
<organism evidence="2 3">
    <name type="scientific">Malassezia brasiliensis</name>
    <dbReference type="NCBI Taxonomy" id="1821822"/>
    <lineage>
        <taxon>Eukaryota</taxon>
        <taxon>Fungi</taxon>
        <taxon>Dikarya</taxon>
        <taxon>Basidiomycota</taxon>
        <taxon>Ustilaginomycotina</taxon>
        <taxon>Malasseziomycetes</taxon>
        <taxon>Malasseziales</taxon>
        <taxon>Malasseziaceae</taxon>
        <taxon>Malassezia</taxon>
    </lineage>
</organism>
<dbReference type="AlphaFoldDB" id="A0AAF0DS09"/>
<evidence type="ECO:0000256" key="1">
    <source>
        <dbReference type="SAM" id="MobiDB-lite"/>
    </source>
</evidence>
<sequence>MGYAGPSSPILLNDGASEFMESSHEYHMHDQPNLMFGMDFNMESIMRPPHGHMNRQSLWPVYQSTEMYPPSENKVDPNSSVSLPLH</sequence>